<evidence type="ECO:0000259" key="5">
    <source>
        <dbReference type="Pfam" id="PF24827"/>
    </source>
</evidence>
<dbReference type="InterPro" id="IPR050178">
    <property type="entry name" value="AspA/AstE_fam"/>
</dbReference>
<evidence type="ECO:0000313" key="7">
    <source>
        <dbReference type="Proteomes" id="UP000248301"/>
    </source>
</evidence>
<proteinExistence type="predicted"/>
<evidence type="ECO:0000313" key="6">
    <source>
        <dbReference type="EMBL" id="PYD63444.1"/>
    </source>
</evidence>
<protein>
    <submittedName>
        <fullName evidence="6">Peptidase M14</fullName>
    </submittedName>
</protein>
<sequence>MKHALPAEPVPIRSRRSGVFMETLPPPPAPLPRFEVGIPPPDLSAWREGNCGIPGVMHFESRRVGPHVVVVCLIHGNEYTGAIVMDELLRARLRPGAGRLSFIFANMEALAQFDHERPVASRFIDEDMNRVWSEDTLRGTRSSHELDRARQILPVIQTADILVDLHSMLWPGRPLVLSGRAPRGMTLARQIGATPLIVADDGHADGTRLIDFARFSSPRTQARACLVEAGQHWQAQTLHTARRAVRAVLRPSCLVKTETGGRNVRETAQCMMVTDLVRAHSSRFAFVAPFRGGDIIARRGTLLARDGDDEIRTPYDDCMLVMPNLRPGRGQTALRLARRAPHVTDGSSSHPAP</sequence>
<name>A0A318PTX2_9PROT</name>
<dbReference type="EMBL" id="NKUF01000011">
    <property type="protein sequence ID" value="PYD63444.1"/>
    <property type="molecule type" value="Genomic_DNA"/>
</dbReference>
<keyword evidence="4" id="KW-0862">Zinc</keyword>
<organism evidence="6 7">
    <name type="scientific">Gluconacetobacter entanii</name>
    <dbReference type="NCBI Taxonomy" id="108528"/>
    <lineage>
        <taxon>Bacteria</taxon>
        <taxon>Pseudomonadati</taxon>
        <taxon>Pseudomonadota</taxon>
        <taxon>Alphaproteobacteria</taxon>
        <taxon>Acetobacterales</taxon>
        <taxon>Acetobacteraceae</taxon>
        <taxon>Gluconacetobacter</taxon>
    </lineage>
</organism>
<dbReference type="GO" id="GO:0016788">
    <property type="term" value="F:hydrolase activity, acting on ester bonds"/>
    <property type="evidence" value="ECO:0007669"/>
    <property type="project" value="InterPro"/>
</dbReference>
<evidence type="ECO:0000256" key="1">
    <source>
        <dbReference type="ARBA" id="ARBA00001947"/>
    </source>
</evidence>
<evidence type="ECO:0000256" key="3">
    <source>
        <dbReference type="ARBA" id="ARBA00022801"/>
    </source>
</evidence>
<gene>
    <name evidence="6" type="ORF">CFR72_06825</name>
</gene>
<dbReference type="SUPFAM" id="SSF53187">
    <property type="entry name" value="Zn-dependent exopeptidases"/>
    <property type="match status" value="1"/>
</dbReference>
<evidence type="ECO:0000256" key="4">
    <source>
        <dbReference type="ARBA" id="ARBA00022833"/>
    </source>
</evidence>
<dbReference type="GO" id="GO:0005829">
    <property type="term" value="C:cytosol"/>
    <property type="evidence" value="ECO:0007669"/>
    <property type="project" value="TreeGrafter"/>
</dbReference>
<dbReference type="Proteomes" id="UP000248301">
    <property type="component" value="Unassembled WGS sequence"/>
</dbReference>
<dbReference type="GO" id="GO:0046872">
    <property type="term" value="F:metal ion binding"/>
    <property type="evidence" value="ECO:0007669"/>
    <property type="project" value="UniProtKB-KW"/>
</dbReference>
<feature type="domain" description="Succinylglutamate desuccinylase/Aspartoacylase catalytic" evidence="5">
    <location>
        <begin position="65"/>
        <end position="250"/>
    </location>
</feature>
<dbReference type="PANTHER" id="PTHR15162:SF7">
    <property type="entry name" value="SUCCINYLGLUTAMATE DESUCCINYLASE"/>
    <property type="match status" value="1"/>
</dbReference>
<dbReference type="AlphaFoldDB" id="A0A318PTX2"/>
<accession>A0A318PTX2</accession>
<evidence type="ECO:0000256" key="2">
    <source>
        <dbReference type="ARBA" id="ARBA00022723"/>
    </source>
</evidence>
<dbReference type="RefSeq" id="WP_110913257.1">
    <property type="nucleotide sequence ID" value="NZ_NKUF01000011.1"/>
</dbReference>
<dbReference type="Pfam" id="PF24827">
    <property type="entry name" value="AstE_AspA_cat"/>
    <property type="match status" value="1"/>
</dbReference>
<keyword evidence="3" id="KW-0378">Hydrolase</keyword>
<dbReference type="OrthoDB" id="7813621at2"/>
<dbReference type="InterPro" id="IPR055438">
    <property type="entry name" value="AstE_AspA_cat"/>
</dbReference>
<dbReference type="Gene3D" id="3.40.630.10">
    <property type="entry name" value="Zn peptidases"/>
    <property type="match status" value="1"/>
</dbReference>
<comment type="cofactor">
    <cofactor evidence="1">
        <name>Zn(2+)</name>
        <dbReference type="ChEBI" id="CHEBI:29105"/>
    </cofactor>
</comment>
<comment type="caution">
    <text evidence="6">The sequence shown here is derived from an EMBL/GenBank/DDBJ whole genome shotgun (WGS) entry which is preliminary data.</text>
</comment>
<reference evidence="6 7" key="1">
    <citation type="submission" date="2017-07" db="EMBL/GenBank/DDBJ databases">
        <title>A draft genome sequence of Gluconacetobacter entanii LTH 4560.</title>
        <authorList>
            <person name="Skraban J."/>
            <person name="Cleenwerck I."/>
            <person name="Vandamme P."/>
            <person name="Trcek J."/>
        </authorList>
    </citation>
    <scope>NUCLEOTIDE SEQUENCE [LARGE SCALE GENOMIC DNA]</scope>
    <source>
        <strain evidence="6 7">LTH 4560</strain>
    </source>
</reference>
<dbReference type="PANTHER" id="PTHR15162">
    <property type="entry name" value="ASPARTOACYLASE"/>
    <property type="match status" value="1"/>
</dbReference>
<keyword evidence="2" id="KW-0479">Metal-binding</keyword>